<feature type="region of interest" description="Disordered" evidence="1">
    <location>
        <begin position="189"/>
        <end position="268"/>
    </location>
</feature>
<dbReference type="RefSeq" id="XP_050938815.1">
    <property type="nucleotide sequence ID" value="XM_051082858.1"/>
</dbReference>
<dbReference type="InterPro" id="IPR054722">
    <property type="entry name" value="PolX-like_BBD"/>
</dbReference>
<dbReference type="PANTHER" id="PTHR35317:SF35">
    <property type="entry name" value="DUF4219 DOMAIN-CONTAINING PROTEIN"/>
    <property type="match status" value="1"/>
</dbReference>
<dbReference type="PANTHER" id="PTHR35317">
    <property type="entry name" value="OS04G0629600 PROTEIN"/>
    <property type="match status" value="1"/>
</dbReference>
<dbReference type="Proteomes" id="UP001652600">
    <property type="component" value="Chromosome 3"/>
</dbReference>
<dbReference type="GeneID" id="127148663"/>
<evidence type="ECO:0000259" key="2">
    <source>
        <dbReference type="Pfam" id="PF22936"/>
    </source>
</evidence>
<feature type="compositionally biased region" description="Acidic residues" evidence="1">
    <location>
        <begin position="226"/>
        <end position="241"/>
    </location>
</feature>
<evidence type="ECO:0000256" key="1">
    <source>
        <dbReference type="SAM" id="MobiDB-lite"/>
    </source>
</evidence>
<feature type="compositionally biased region" description="Basic and acidic residues" evidence="1">
    <location>
        <begin position="195"/>
        <end position="224"/>
    </location>
</feature>
<sequence>MEIIKEGPSTSRPLVLDAKEAWRILEVAFEGTSKVKISRLQLITSKFEALKLSEDETVLEYNERVLEIANESLLLGEKIPDSKIVRKVLRSLPRKFDMKITAIEEAHDITKLKLDELFGSLLTFEMTISHKENKKGKGVAFKSIYEDETTVNQSDKEENVKESIDLLIKQFSNVVEKFKNLNTTGSNAQNLINYQRKDGKNNTRRFNENSNRRSSDYGRKKGANEEFLDVENDTDDNEEDNGMNAFPVHITKTDSDDESESSEENYDNELTFEELKRSFKPTTETKFIPALVKDETETVPTTTVVNPPAKTTRWTCYYCGKKVQSSTDAWYLDSGCSKHIAGNISFFFELKECISGHVMLVDGAKGIILAKGNIEKYNLPCLNDVRYVEGLKENLISVSQLCDQGYTVNFSNEKCIVTDINKNVLISGTRQIDNYYH</sequence>
<gene>
    <name evidence="4" type="primary">LOC127148663</name>
</gene>
<protein>
    <submittedName>
        <fullName evidence="4">Uncharacterized protein LOC127148663</fullName>
    </submittedName>
</protein>
<keyword evidence="3" id="KW-1185">Reference proteome</keyword>
<proteinExistence type="predicted"/>
<feature type="compositionally biased region" description="Acidic residues" evidence="1">
    <location>
        <begin position="255"/>
        <end position="268"/>
    </location>
</feature>
<reference evidence="4" key="1">
    <citation type="submission" date="2025-08" db="UniProtKB">
        <authorList>
            <consortium name="RefSeq"/>
        </authorList>
    </citation>
    <scope>IDENTIFICATION</scope>
    <source>
        <tissue evidence="4">Stem</tissue>
    </source>
</reference>
<dbReference type="Pfam" id="PF22936">
    <property type="entry name" value="Pol_BBD"/>
    <property type="match status" value="1"/>
</dbReference>
<feature type="domain" description="Retrovirus-related Pol polyprotein from transposon TNT 1-94-like beta-barrel" evidence="2">
    <location>
        <begin position="330"/>
        <end position="406"/>
    </location>
</feature>
<evidence type="ECO:0000313" key="4">
    <source>
        <dbReference type="RefSeq" id="XP_050938815.1"/>
    </source>
</evidence>
<accession>A0ABM3KLY7</accession>
<organism evidence="3 4">
    <name type="scientific">Cucumis melo</name>
    <name type="common">Muskmelon</name>
    <dbReference type="NCBI Taxonomy" id="3656"/>
    <lineage>
        <taxon>Eukaryota</taxon>
        <taxon>Viridiplantae</taxon>
        <taxon>Streptophyta</taxon>
        <taxon>Embryophyta</taxon>
        <taxon>Tracheophyta</taxon>
        <taxon>Spermatophyta</taxon>
        <taxon>Magnoliopsida</taxon>
        <taxon>eudicotyledons</taxon>
        <taxon>Gunneridae</taxon>
        <taxon>Pentapetalae</taxon>
        <taxon>rosids</taxon>
        <taxon>fabids</taxon>
        <taxon>Cucurbitales</taxon>
        <taxon>Cucurbitaceae</taxon>
        <taxon>Benincaseae</taxon>
        <taxon>Cucumis</taxon>
    </lineage>
</organism>
<evidence type="ECO:0000313" key="3">
    <source>
        <dbReference type="Proteomes" id="UP001652600"/>
    </source>
</evidence>
<name>A0ABM3KLY7_CUCME</name>
<dbReference type="Pfam" id="PF14223">
    <property type="entry name" value="Retrotran_gag_2"/>
    <property type="match status" value="1"/>
</dbReference>